<keyword evidence="4" id="KW-0964">Secreted</keyword>
<evidence type="ECO:0008006" key="10">
    <source>
        <dbReference type="Google" id="ProtNLM"/>
    </source>
</evidence>
<evidence type="ECO:0000256" key="5">
    <source>
        <dbReference type="ARBA" id="ARBA00022729"/>
    </source>
</evidence>
<reference evidence="8" key="1">
    <citation type="journal article" date="2014" name="Int. J. Syst. Evol. Microbiol.">
        <title>Complete genome sequence of Corynebacterium casei LMG S-19264T (=DSM 44701T), isolated from a smear-ripened cheese.</title>
        <authorList>
            <consortium name="US DOE Joint Genome Institute (JGI-PGF)"/>
            <person name="Walter F."/>
            <person name="Albersmeier A."/>
            <person name="Kalinowski J."/>
            <person name="Ruckert C."/>
        </authorList>
    </citation>
    <scope>NUCLEOTIDE SEQUENCE</scope>
    <source>
        <strain evidence="8">CGMCC 1.12181</strain>
    </source>
</reference>
<comment type="caution">
    <text evidence="8">The sequence shown here is derived from an EMBL/GenBank/DDBJ whole genome shotgun (WGS) entry which is preliminary data.</text>
</comment>
<evidence type="ECO:0000256" key="4">
    <source>
        <dbReference type="ARBA" id="ARBA00022525"/>
    </source>
</evidence>
<dbReference type="InterPro" id="IPR059226">
    <property type="entry name" value="Choice_anch_Q_dom"/>
</dbReference>
<dbReference type="NCBIfam" id="NF041518">
    <property type="entry name" value="choice_anch_Q"/>
    <property type="match status" value="2"/>
</dbReference>
<dbReference type="PANTHER" id="PTHR11319">
    <property type="entry name" value="G PROTEIN-COUPLED RECEPTOR-RELATED"/>
    <property type="match status" value="1"/>
</dbReference>
<evidence type="ECO:0000256" key="7">
    <source>
        <dbReference type="ARBA" id="ARBA00023237"/>
    </source>
</evidence>
<keyword evidence="6" id="KW-0472">Membrane</keyword>
<proteinExistence type="predicted"/>
<keyword evidence="9" id="KW-1185">Reference proteome</keyword>
<dbReference type="PANTHER" id="PTHR11319:SF35">
    <property type="entry name" value="OUTER MEMBRANE PROTEIN PMPC-RELATED"/>
    <property type="match status" value="1"/>
</dbReference>
<gene>
    <name evidence="8" type="ORF">GCM10011365_16240</name>
</gene>
<comment type="subcellular location">
    <subcellularLocation>
        <location evidence="1">Cell envelope</location>
    </subcellularLocation>
    <subcellularLocation>
        <location evidence="2">Cell outer membrane</location>
    </subcellularLocation>
    <subcellularLocation>
        <location evidence="3">Secreted</location>
    </subcellularLocation>
</comment>
<accession>A0A917CQ15</accession>
<dbReference type="SUPFAM" id="SSF51126">
    <property type="entry name" value="Pectin lyase-like"/>
    <property type="match status" value="2"/>
</dbReference>
<evidence type="ECO:0000256" key="1">
    <source>
        <dbReference type="ARBA" id="ARBA00004196"/>
    </source>
</evidence>
<protein>
    <recommendedName>
        <fullName evidence="10">Outer membrane repeat protein</fullName>
    </recommendedName>
</protein>
<dbReference type="Proteomes" id="UP000605253">
    <property type="component" value="Unassembled WGS sequence"/>
</dbReference>
<dbReference type="AlphaFoldDB" id="A0A917CQ15"/>
<evidence type="ECO:0000313" key="9">
    <source>
        <dbReference type="Proteomes" id="UP000605253"/>
    </source>
</evidence>
<evidence type="ECO:0000256" key="3">
    <source>
        <dbReference type="ARBA" id="ARBA00004613"/>
    </source>
</evidence>
<keyword evidence="5" id="KW-0732">Signal</keyword>
<dbReference type="InterPro" id="IPR003368">
    <property type="entry name" value="POMP_repeat"/>
</dbReference>
<reference evidence="8" key="2">
    <citation type="submission" date="2020-09" db="EMBL/GenBank/DDBJ databases">
        <authorList>
            <person name="Sun Q."/>
            <person name="Zhou Y."/>
        </authorList>
    </citation>
    <scope>NUCLEOTIDE SEQUENCE</scope>
    <source>
        <strain evidence="8">CGMCC 1.12181</strain>
    </source>
</reference>
<dbReference type="NCBIfam" id="TIGR01376">
    <property type="entry name" value="POMP_repeat"/>
    <property type="match status" value="1"/>
</dbReference>
<evidence type="ECO:0000256" key="2">
    <source>
        <dbReference type="ARBA" id="ARBA00004442"/>
    </source>
</evidence>
<dbReference type="GO" id="GO:0005576">
    <property type="term" value="C:extracellular region"/>
    <property type="evidence" value="ECO:0007669"/>
    <property type="project" value="UniProtKB-SubCell"/>
</dbReference>
<dbReference type="Pfam" id="PF02415">
    <property type="entry name" value="Chlam_PMP"/>
    <property type="match status" value="5"/>
</dbReference>
<evidence type="ECO:0000313" key="8">
    <source>
        <dbReference type="EMBL" id="GGF95651.1"/>
    </source>
</evidence>
<dbReference type="GO" id="GO:0009279">
    <property type="term" value="C:cell outer membrane"/>
    <property type="evidence" value="ECO:0007669"/>
    <property type="project" value="UniProtKB-SubCell"/>
</dbReference>
<sequence>MPFSAALSDDTCEEIWLKQGVYKGSYDWYRGDIYGGFVGTETVREDRNPDPETNATVISGESSLVPGEFVNHVLEVTAAIHVMTIDGVTIRDGKADTTYTSEEEDKSGGGLLCLGSCKLNINNVRFVNNYAEFYGGAVAIMEPSNVTISNTEFLNNEADKDGGAVYIQKHTFYSSTAQLINVTATENIAYRGGVIASRLKENTENNLQMFISNSTFHNNIAAESGGAVANLADQYSEHGSQLAMILSSVTFTGNTAGHGGAAIYNKNYHQQSGNIPSPVEIVIENSILWDNTSESGAPGSANWVIRNDGSGTSTDISWSILQHGCDGNTCSNLSLLDPMLGPLGRHRSPTRVRVPDVGSPAVDNGAPVCGLEDQRGVSRPQDGDHNGSTLCDMGAVEVAGDAGVCRVSANPPPAGNGSTWSSTMDIQIALNDPTCEQLWLAMGLYKPSSGTDRSISFRIRSGVEVLGHFVGTETDPGQRKLNHGMYETVLSGDIGGAADTDNSYHVVVFDGASNPINLDTVLADVTVEKGFSSTDIYDYPNNVGAGVFCNGSGGHCSPTLINVKIQDNAAIIGGGMCNTAVGVISEPQLWDVEFHNNYAIKGGAMANLATQFGRLSPKLINFDFINNEAIEYGGGIYNQADQATISPHLISGTFSDNSAIQLGGAVYNKASTSGWVDPRFNNTRFNSNDGGQAGGAVYSLGEVGSTVRPEFHNVDFYLNTASSGGALFNADVGLVGAVIAQSATFRSNHAVNGGAIYNYGSGSNYATNPAMMNVTFHGNTASGNGGAVYNNGNNYGHASPSFTNATFSNNNAQYGGAIYSDGNNGYSHTTLNNVILWQNTASQDAGTSQMGGNDANGTINDSIVEGGCPVSAQGTNACSNVITADPQLGTLADNGGFTLTMLPGAASSAIDAGNDSTCAIVDQRGTARPLGAHCDIGAVESAVQAPSDLIFKNGFD</sequence>
<organism evidence="8 9">
    <name type="scientific">Marinicella pacifica</name>
    <dbReference type="NCBI Taxonomy" id="1171543"/>
    <lineage>
        <taxon>Bacteria</taxon>
        <taxon>Pseudomonadati</taxon>
        <taxon>Pseudomonadota</taxon>
        <taxon>Gammaproteobacteria</taxon>
        <taxon>Lysobacterales</taxon>
        <taxon>Marinicellaceae</taxon>
        <taxon>Marinicella</taxon>
    </lineage>
</organism>
<dbReference type="InterPro" id="IPR011050">
    <property type="entry name" value="Pectin_lyase_fold/virulence"/>
</dbReference>
<keyword evidence="7" id="KW-0998">Cell outer membrane</keyword>
<name>A0A917CQ15_9GAMM</name>
<dbReference type="EMBL" id="BMEO01000006">
    <property type="protein sequence ID" value="GGF95651.1"/>
    <property type="molecule type" value="Genomic_DNA"/>
</dbReference>
<evidence type="ECO:0000256" key="6">
    <source>
        <dbReference type="ARBA" id="ARBA00023136"/>
    </source>
</evidence>